<feature type="domain" description="Exocyst complex component EXOC6/Sec15 N-terminal" evidence="8">
    <location>
        <begin position="67"/>
        <end position="236"/>
    </location>
</feature>
<evidence type="ECO:0000256" key="6">
    <source>
        <dbReference type="SAM" id="MobiDB-lite"/>
    </source>
</evidence>
<evidence type="ECO:0000259" key="8">
    <source>
        <dbReference type="Pfam" id="PF20651"/>
    </source>
</evidence>
<dbReference type="OrthoDB" id="10267033at2759"/>
<dbReference type="GO" id="GO:0090522">
    <property type="term" value="P:vesicle tethering involved in exocytosis"/>
    <property type="evidence" value="ECO:0007669"/>
    <property type="project" value="UniProtKB-UniRule"/>
</dbReference>
<protein>
    <recommendedName>
        <fullName evidence="5">Exocyst complex component</fullName>
    </recommendedName>
</protein>
<dbReference type="Gene3D" id="1.20.58.670">
    <property type="entry name" value="Dsl1p vesicle tethering complex, Tip20p subunit, domain D"/>
    <property type="match status" value="1"/>
</dbReference>
<dbReference type="STRING" id="282301.A0A267EL51"/>
<dbReference type="Proteomes" id="UP000215902">
    <property type="component" value="Unassembled WGS sequence"/>
</dbReference>
<gene>
    <name evidence="9" type="ORF">BOX15_Mlig022737g1</name>
</gene>
<dbReference type="Gene3D" id="1.10.357.30">
    <property type="entry name" value="Exocyst complex subunit Sec15 C-terminal domain, N-terminal subdomain"/>
    <property type="match status" value="1"/>
</dbReference>
<dbReference type="InterPro" id="IPR048359">
    <property type="entry name" value="EXOC6_Sec15_N"/>
</dbReference>
<evidence type="ECO:0000256" key="1">
    <source>
        <dbReference type="ARBA" id="ARBA00007944"/>
    </source>
</evidence>
<dbReference type="InterPro" id="IPR042044">
    <property type="entry name" value="EXOC6PINT-1/Sec15/Tip20_C_dom2"/>
</dbReference>
<sequence length="814" mass="92126">MDSAATVPSSATAAATVLQEQQQQLQQQTSRISLLVKEVESSTAGANSANLVLQLDSLNRLTEFSEQLRARVQEHNQHIESLCSLHYEGFVESIGQLLQVKSDASQLQRRVADVSSRVNEVCARLNSLCVDLMQSGQTLHNLDSARESLQLCLPVLDAYSRLRAQMNRRQPYHALKTLERLEHSLLPLLPPYAFTEAIRRELPRIREQIREASENELKDYLVGVRGDRSRLVGAIALRLVAQQAGLAFSMLGSSSEPLDHGEGSNIDDLLDFSPVYRCLNIHTVLGEKARFQQYYRNQRSYQCTSMLQMSPLGSSRVNYAEFFAQFVGFFVVEDNLHHTMPDMVTREFLNELWQNALEILTRLVRARLSDKLENTDALLDFKKYIQLLLIAMRSYGYRVALVSDLIKEMQAKYFRVLQDNYRPMFQHIFADDNYTAMLLQNAEDYKAQVLDLYPFSSAEFDSLPYPKRTSFSQMVPLVYSTCAQFVDECLCFHDGASADAGGTSNAELEDSLSKAINDLLAYTVRDCFKERLRELHLPELIQMIVNVEALEEVCDRLEAYTMQRLDSGGVKLHGKAVFKDCQAECESFAYEKMKEQVNKMISLAEYDWDYDPIEAGHTSSGNHGQQQAQSAQNLQQQLPPPSAWVSDLMAYLHSTFTAFTNLPPKVAQTACLISCKHVHEELLGLVMDPQVRSIGPAVLLQLSSDIACCKAFATNSPVPGLEPETLCMAFEELSQLLRLVVSNDWQVFLRECQTGPRSRYDRVTVSKAVQLLEKVREFDRRKGSFLANFRSKQRKETEVVLKQLRTLVPGGTAH</sequence>
<evidence type="ECO:0000313" key="9">
    <source>
        <dbReference type="EMBL" id="PAA61637.1"/>
    </source>
</evidence>
<evidence type="ECO:0000259" key="7">
    <source>
        <dbReference type="Pfam" id="PF04091"/>
    </source>
</evidence>
<dbReference type="InterPro" id="IPR042045">
    <property type="entry name" value="EXOC6/Sec15_C_dom1"/>
</dbReference>
<dbReference type="PIRSF" id="PIRSF025007">
    <property type="entry name" value="Sec15"/>
    <property type="match status" value="1"/>
</dbReference>
<dbReference type="GO" id="GO:0016020">
    <property type="term" value="C:membrane"/>
    <property type="evidence" value="ECO:0007669"/>
    <property type="project" value="TreeGrafter"/>
</dbReference>
<feature type="region of interest" description="Disordered" evidence="6">
    <location>
        <begin position="615"/>
        <end position="636"/>
    </location>
</feature>
<dbReference type="PANTHER" id="PTHR12702">
    <property type="entry name" value="SEC15"/>
    <property type="match status" value="1"/>
</dbReference>
<name>A0A267EL51_9PLAT</name>
<evidence type="ECO:0000256" key="3">
    <source>
        <dbReference type="ARBA" id="ARBA00022483"/>
    </source>
</evidence>
<feature type="compositionally biased region" description="Low complexity" evidence="6">
    <location>
        <begin position="625"/>
        <end position="636"/>
    </location>
</feature>
<dbReference type="GO" id="GO:0000145">
    <property type="term" value="C:exocyst"/>
    <property type="evidence" value="ECO:0007669"/>
    <property type="project" value="UniProtKB-UniRule"/>
</dbReference>
<dbReference type="InterPro" id="IPR007225">
    <property type="entry name" value="EXOC6/Sec15"/>
</dbReference>
<comment type="caution">
    <text evidence="9">The sequence shown here is derived from an EMBL/GenBank/DDBJ whole genome shotgun (WGS) entry which is preliminary data.</text>
</comment>
<keyword evidence="3 5" id="KW-0268">Exocytosis</keyword>
<dbReference type="InterPro" id="IPR046361">
    <property type="entry name" value="EXOC6/Sec15_C"/>
</dbReference>
<organism evidence="9 10">
    <name type="scientific">Macrostomum lignano</name>
    <dbReference type="NCBI Taxonomy" id="282301"/>
    <lineage>
        <taxon>Eukaryota</taxon>
        <taxon>Metazoa</taxon>
        <taxon>Spiralia</taxon>
        <taxon>Lophotrochozoa</taxon>
        <taxon>Platyhelminthes</taxon>
        <taxon>Rhabditophora</taxon>
        <taxon>Macrostomorpha</taxon>
        <taxon>Macrostomida</taxon>
        <taxon>Macrostomidae</taxon>
        <taxon>Macrostomum</taxon>
    </lineage>
</organism>
<proteinExistence type="inferred from homology"/>
<feature type="domain" description="Exocyst complex subunit EXOC6/Sec15 C-terminal" evidence="7">
    <location>
        <begin position="404"/>
        <end position="774"/>
    </location>
</feature>
<keyword evidence="2 5" id="KW-0813">Transport</keyword>
<dbReference type="Pfam" id="PF20651">
    <property type="entry name" value="EXOC6_Sec15_N"/>
    <property type="match status" value="1"/>
</dbReference>
<accession>A0A267EL51</accession>
<evidence type="ECO:0000256" key="4">
    <source>
        <dbReference type="ARBA" id="ARBA00023054"/>
    </source>
</evidence>
<dbReference type="AlphaFoldDB" id="A0A267EL51"/>
<dbReference type="Pfam" id="PF04091">
    <property type="entry name" value="Sec15_C"/>
    <property type="match status" value="1"/>
</dbReference>
<keyword evidence="10" id="KW-1185">Reference proteome</keyword>
<reference evidence="9 10" key="1">
    <citation type="submission" date="2017-06" db="EMBL/GenBank/DDBJ databases">
        <title>A platform for efficient transgenesis in Macrostomum lignano, a flatworm model organism for stem cell research.</title>
        <authorList>
            <person name="Berezikov E."/>
        </authorList>
    </citation>
    <scope>NUCLEOTIDE SEQUENCE [LARGE SCALE GENOMIC DNA]</scope>
    <source>
        <strain evidence="9">DV1</strain>
        <tissue evidence="9">Whole organism</tissue>
    </source>
</reference>
<dbReference type="GO" id="GO:0006893">
    <property type="term" value="P:Golgi to plasma membrane transport"/>
    <property type="evidence" value="ECO:0007669"/>
    <property type="project" value="TreeGrafter"/>
</dbReference>
<evidence type="ECO:0000256" key="2">
    <source>
        <dbReference type="ARBA" id="ARBA00022448"/>
    </source>
</evidence>
<dbReference type="PANTHER" id="PTHR12702:SF0">
    <property type="entry name" value="EXOCYST COMPLEX COMPONENT 6"/>
    <property type="match status" value="1"/>
</dbReference>
<evidence type="ECO:0000313" key="10">
    <source>
        <dbReference type="Proteomes" id="UP000215902"/>
    </source>
</evidence>
<keyword evidence="4" id="KW-0175">Coiled coil</keyword>
<dbReference type="EMBL" id="NIVC01002012">
    <property type="protein sequence ID" value="PAA61637.1"/>
    <property type="molecule type" value="Genomic_DNA"/>
</dbReference>
<comment type="similarity">
    <text evidence="1 5">Belongs to the SEC15 family.</text>
</comment>
<comment type="function">
    <text evidence="5">Component of the exocyst complex involved in the docking of exocytic vesicles with fusion sites on the plasma membrane.</text>
</comment>
<dbReference type="GO" id="GO:0006886">
    <property type="term" value="P:intracellular protein transport"/>
    <property type="evidence" value="ECO:0007669"/>
    <property type="project" value="InterPro"/>
</dbReference>
<evidence type="ECO:0000256" key="5">
    <source>
        <dbReference type="PIRNR" id="PIRNR025007"/>
    </source>
</evidence>